<dbReference type="PROSITE" id="PS00058">
    <property type="entry name" value="DNA_MISMATCH_REPAIR_1"/>
    <property type="match status" value="1"/>
</dbReference>
<dbReference type="InterPro" id="IPR037198">
    <property type="entry name" value="MutL_C_sf"/>
</dbReference>
<comment type="function">
    <text evidence="4">This protein is involved in the repair of mismatches in DNA. It is required for dam-dependent methyl-directed DNA mismatch repair. May act as a 'molecular matchmaker', a protein that promotes the formation of a stable complex between two or more DNA-binding proteins in an ATP-dependent manner without itself being part of a final effector complex.</text>
</comment>
<organism evidence="8 9">
    <name type="scientific">Methanoculleus taiwanensis</name>
    <dbReference type="NCBI Taxonomy" id="1550565"/>
    <lineage>
        <taxon>Archaea</taxon>
        <taxon>Methanobacteriati</taxon>
        <taxon>Methanobacteriota</taxon>
        <taxon>Stenosarchaea group</taxon>
        <taxon>Methanomicrobia</taxon>
        <taxon>Methanomicrobiales</taxon>
        <taxon>Methanomicrobiaceae</taxon>
        <taxon>Methanoculleus</taxon>
    </lineage>
</organism>
<evidence type="ECO:0000256" key="1">
    <source>
        <dbReference type="ARBA" id="ARBA00006082"/>
    </source>
</evidence>
<dbReference type="InterPro" id="IPR013507">
    <property type="entry name" value="DNA_mismatch_S5_2-like"/>
</dbReference>
<evidence type="ECO:0000256" key="3">
    <source>
        <dbReference type="ARBA" id="ARBA00023204"/>
    </source>
</evidence>
<dbReference type="PANTHER" id="PTHR10073:SF12">
    <property type="entry name" value="DNA MISMATCH REPAIR PROTEIN MLH1"/>
    <property type="match status" value="1"/>
</dbReference>
<dbReference type="InterPro" id="IPR014790">
    <property type="entry name" value="MutL_C"/>
</dbReference>
<evidence type="ECO:0000259" key="6">
    <source>
        <dbReference type="SMART" id="SM00853"/>
    </source>
</evidence>
<sequence length="593" mass="64294">MSASHPEPRIHRLDPATVNQIAAGEVVERPASVVKELVENAVDAGATSILVDVTSDMKGITRIRIADDGYGMTPEEALLAFEPHATSKIREIGDLHVIRTLGFRGEALASIAAVAQVTLVTRARGEGAIAGRRVVVRGGEVLEDRETGAPEGTTVIVEDLFYNTPARRKFLKSRNTELAHLYGTVETIALAHSDIAFRLVQNGRERMATQRSAELRDAIVGLHGIDLARSLIPVAGRTPFMRIGGYVSRPAESRGSPFHISISINGRSVASRPIVGAIREGYGTLLPKDRYPVAFLDLDIDTSLVDVNVHPTKREVRLSREREILSAITDAVAEALGERDLSRDEAGGEPVQTAITPENPPLPETRGVASPEPAYAAGHRTLATSDRQLRQTELAVPREQNLLPAMEPIGQVAATYIVARGSDGTLYLVDQHAAHERVLYEQVVERRDAAVRSQELITPVILSLRAAESAIIREAIPLLAEEGFVVEEFGRDTYAVRAVPVVLGKLEDMAVVRETITELIGDGQKAAAGAKERITTIVACRGAVKAGALLTGEQMRRLIDQLAATKTPWTCPHGRPTVVALEKQKLDRMFQRT</sequence>
<dbReference type="Gene3D" id="3.30.1370.100">
    <property type="entry name" value="MutL, C-terminal domain, regulatory subdomain"/>
    <property type="match status" value="1"/>
</dbReference>
<name>A0A498H5S9_9EURY</name>
<dbReference type="SMART" id="SM00853">
    <property type="entry name" value="MutL_C"/>
    <property type="match status" value="1"/>
</dbReference>
<evidence type="ECO:0000259" key="7">
    <source>
        <dbReference type="SMART" id="SM01340"/>
    </source>
</evidence>
<dbReference type="InterPro" id="IPR020568">
    <property type="entry name" value="Ribosomal_Su5_D2-typ_SF"/>
</dbReference>
<dbReference type="Gene3D" id="3.30.565.10">
    <property type="entry name" value="Histidine kinase-like ATPase, C-terminal domain"/>
    <property type="match status" value="1"/>
</dbReference>
<dbReference type="InterPro" id="IPR020667">
    <property type="entry name" value="DNA_mismatch_repair_MutL"/>
</dbReference>
<dbReference type="InterPro" id="IPR014721">
    <property type="entry name" value="Ribsml_uS5_D2-typ_fold_subgr"/>
</dbReference>
<dbReference type="GO" id="GO:0140664">
    <property type="term" value="F:ATP-dependent DNA damage sensor activity"/>
    <property type="evidence" value="ECO:0007669"/>
    <property type="project" value="InterPro"/>
</dbReference>
<dbReference type="SUPFAM" id="SSF118116">
    <property type="entry name" value="DNA mismatch repair protein MutL"/>
    <property type="match status" value="1"/>
</dbReference>
<dbReference type="HAMAP" id="MF_00149">
    <property type="entry name" value="DNA_mis_repair"/>
    <property type="match status" value="1"/>
</dbReference>
<keyword evidence="3 4" id="KW-0234">DNA repair</keyword>
<gene>
    <name evidence="4" type="primary">mutL</name>
    <name evidence="8" type="ORF">ABH15_04025</name>
</gene>
<dbReference type="GO" id="GO:0032300">
    <property type="term" value="C:mismatch repair complex"/>
    <property type="evidence" value="ECO:0007669"/>
    <property type="project" value="InterPro"/>
</dbReference>
<dbReference type="GO" id="GO:0016887">
    <property type="term" value="F:ATP hydrolysis activity"/>
    <property type="evidence" value="ECO:0007669"/>
    <property type="project" value="InterPro"/>
</dbReference>
<keyword evidence="9" id="KW-1185">Reference proteome</keyword>
<proteinExistence type="inferred from homology"/>
<dbReference type="CDD" id="cd00782">
    <property type="entry name" value="MutL_Trans"/>
    <property type="match status" value="1"/>
</dbReference>
<dbReference type="NCBIfam" id="TIGR00585">
    <property type="entry name" value="mutl"/>
    <property type="match status" value="1"/>
</dbReference>
<feature type="region of interest" description="Disordered" evidence="5">
    <location>
        <begin position="340"/>
        <end position="369"/>
    </location>
</feature>
<keyword evidence="2 4" id="KW-0227">DNA damage</keyword>
<dbReference type="SMART" id="SM01340">
    <property type="entry name" value="DNA_mis_repair"/>
    <property type="match status" value="1"/>
</dbReference>
<dbReference type="InterPro" id="IPR042121">
    <property type="entry name" value="MutL_C_regsub"/>
</dbReference>
<accession>A0A498H5S9</accession>
<dbReference type="GO" id="GO:0006298">
    <property type="term" value="P:mismatch repair"/>
    <property type="evidence" value="ECO:0007669"/>
    <property type="project" value="UniProtKB-UniRule"/>
</dbReference>
<dbReference type="Gene3D" id="3.30.1540.20">
    <property type="entry name" value="MutL, C-terminal domain, dimerisation subdomain"/>
    <property type="match status" value="1"/>
</dbReference>
<dbReference type="GO" id="GO:0005524">
    <property type="term" value="F:ATP binding"/>
    <property type="evidence" value="ECO:0007669"/>
    <property type="project" value="InterPro"/>
</dbReference>
<evidence type="ECO:0000313" key="8">
    <source>
        <dbReference type="EMBL" id="RXE57278.1"/>
    </source>
</evidence>
<dbReference type="AlphaFoldDB" id="A0A498H5S9"/>
<evidence type="ECO:0000256" key="2">
    <source>
        <dbReference type="ARBA" id="ARBA00022763"/>
    </source>
</evidence>
<protein>
    <recommendedName>
        <fullName evidence="4">DNA mismatch repair protein MutL</fullName>
    </recommendedName>
</protein>
<dbReference type="FunFam" id="3.30.565.10:FF:000003">
    <property type="entry name" value="DNA mismatch repair endonuclease MutL"/>
    <property type="match status" value="1"/>
</dbReference>
<dbReference type="SUPFAM" id="SSF54211">
    <property type="entry name" value="Ribosomal protein S5 domain 2-like"/>
    <property type="match status" value="1"/>
</dbReference>
<feature type="domain" description="DNA mismatch repair protein S5" evidence="7">
    <location>
        <begin position="219"/>
        <end position="337"/>
    </location>
</feature>
<evidence type="ECO:0000256" key="5">
    <source>
        <dbReference type="SAM" id="MobiDB-lite"/>
    </source>
</evidence>
<feature type="domain" description="MutL C-terminal dimerisation" evidence="6">
    <location>
        <begin position="408"/>
        <end position="550"/>
    </location>
</feature>
<dbReference type="PANTHER" id="PTHR10073">
    <property type="entry name" value="DNA MISMATCH REPAIR PROTEIN MLH, PMS, MUTL"/>
    <property type="match status" value="1"/>
</dbReference>
<dbReference type="InterPro" id="IPR014762">
    <property type="entry name" value="DNA_mismatch_repair_CS"/>
</dbReference>
<dbReference type="EMBL" id="LHQS01000001">
    <property type="protein sequence ID" value="RXE57278.1"/>
    <property type="molecule type" value="Genomic_DNA"/>
</dbReference>
<dbReference type="SUPFAM" id="SSF55874">
    <property type="entry name" value="ATPase domain of HSP90 chaperone/DNA topoisomerase II/histidine kinase"/>
    <property type="match status" value="1"/>
</dbReference>
<dbReference type="Proteomes" id="UP000290932">
    <property type="component" value="Unassembled WGS sequence"/>
</dbReference>
<dbReference type="CDD" id="cd16926">
    <property type="entry name" value="HATPase_MutL-MLH-PMS-like"/>
    <property type="match status" value="1"/>
</dbReference>
<dbReference type="InterPro" id="IPR038973">
    <property type="entry name" value="MutL/Mlh/Pms-like"/>
</dbReference>
<evidence type="ECO:0000256" key="4">
    <source>
        <dbReference type="HAMAP-Rule" id="MF_00149"/>
    </source>
</evidence>
<dbReference type="RefSeq" id="WP_128693066.1">
    <property type="nucleotide sequence ID" value="NZ_LHQS01000001.1"/>
</dbReference>
<dbReference type="Pfam" id="PF08676">
    <property type="entry name" value="MutL_C"/>
    <property type="match status" value="1"/>
</dbReference>
<dbReference type="GO" id="GO:0030983">
    <property type="term" value="F:mismatched DNA binding"/>
    <property type="evidence" value="ECO:0007669"/>
    <property type="project" value="InterPro"/>
</dbReference>
<comment type="similarity">
    <text evidence="1 4">Belongs to the DNA mismatch repair MutL/HexB family.</text>
</comment>
<comment type="caution">
    <text evidence="8">The sequence shown here is derived from an EMBL/GenBank/DDBJ whole genome shotgun (WGS) entry which is preliminary data.</text>
</comment>
<dbReference type="Pfam" id="PF13589">
    <property type="entry name" value="HATPase_c_3"/>
    <property type="match status" value="1"/>
</dbReference>
<dbReference type="InterPro" id="IPR036890">
    <property type="entry name" value="HATPase_C_sf"/>
</dbReference>
<reference evidence="8 9" key="1">
    <citation type="journal article" date="2015" name="Int. J. Syst. Evol. Microbiol.">
        <title>Methanoculleus taiwanensis sp. nov., a methanogen isolated from deep marine sediment at the deformation front area near Taiwan.</title>
        <authorList>
            <person name="Weng C.Y."/>
            <person name="Chen S.C."/>
            <person name="Lai M.C."/>
            <person name="Wu S.Y."/>
            <person name="Lin S."/>
            <person name="Yang T.F."/>
            <person name="Chen P.C."/>
        </authorList>
    </citation>
    <scope>NUCLEOTIDE SEQUENCE [LARGE SCALE GENOMIC DNA]</scope>
    <source>
        <strain evidence="8 9">CYW4</strain>
    </source>
</reference>
<dbReference type="InterPro" id="IPR042120">
    <property type="entry name" value="MutL_C_dimsub"/>
</dbReference>
<evidence type="ECO:0000313" key="9">
    <source>
        <dbReference type="Proteomes" id="UP000290932"/>
    </source>
</evidence>
<dbReference type="InterPro" id="IPR002099">
    <property type="entry name" value="MutL/Mlh/PMS"/>
</dbReference>
<dbReference type="Pfam" id="PF01119">
    <property type="entry name" value="DNA_mis_repair"/>
    <property type="match status" value="1"/>
</dbReference>
<dbReference type="OrthoDB" id="146201at2157"/>
<dbReference type="Gene3D" id="3.30.230.10">
    <property type="match status" value="1"/>
</dbReference>